<dbReference type="GO" id="GO:1903457">
    <property type="term" value="P:lactate catabolic process"/>
    <property type="evidence" value="ECO:0007669"/>
    <property type="project" value="TreeGrafter"/>
</dbReference>
<keyword evidence="6" id="KW-0560">Oxidoreductase</keyword>
<evidence type="ECO:0000259" key="8">
    <source>
        <dbReference type="PROSITE" id="PS51379"/>
    </source>
</evidence>
<dbReference type="PANTHER" id="PTHR11748">
    <property type="entry name" value="D-LACTATE DEHYDROGENASE"/>
    <property type="match status" value="1"/>
</dbReference>
<evidence type="ECO:0000256" key="3">
    <source>
        <dbReference type="ARBA" id="ARBA00022630"/>
    </source>
</evidence>
<evidence type="ECO:0000256" key="4">
    <source>
        <dbReference type="ARBA" id="ARBA00022827"/>
    </source>
</evidence>
<evidence type="ECO:0000256" key="6">
    <source>
        <dbReference type="ARBA" id="ARBA00023002"/>
    </source>
</evidence>
<protein>
    <recommendedName>
        <fullName evidence="7">D-lactate dehydrogenase (cytochrome)</fullName>
        <ecNumber evidence="7">1.1.2.4</ecNumber>
    </recommendedName>
</protein>
<sequence>MKQPPERLMPVRISEISEIVDTLSSIRRKRMNHTKKALQNVRGEVYTDLATLYCYSTDASIYQVMPAAVVCPADAKDVRECVKAAKELGISVTARAAGTNLAGSCLGKGIILDISKNMNHILGIVEKDGEFFVDVEPGVVINDLQEYLGEKGLFLPSDPSSSEICMVGGNIGTKASGAKSVKYGTTDDYVIDVEFVSADGEIIDTARAETIPDQISGGLLDLKKQILADTDTIACLESKKDVKTASGYNIMEMLDQDSTGGMIAHLMSGSVGTLGIFTRIRLKVLGIVSGTAISAIYFKKLYDASDAVQHIKKLDPVKIEMMDSTSLEIVRAEHPDMGIPANVRALFVEFEGDDRKSKIDDLERMIHERYDVCLIFSESEDEEVQERIWAVRKALVPILTNYDEDMKPDAFIDDVAVSVPDLAPLICDMHEIFEEYGITSAVYGHAGSGNLHIRPMLNLNDTRNIDLMPELVDRVYDVVFKYGGTMTGEHGMGRLRTMFLEKEWGRGIYGYMQQIKEIFDPDGILNPDVIFSDRQITDDIKYPTEYINKFEKKCINCGYCKSVCPISITLKGESGSRSFLQLARFRKLESPGHSESRSAGKMLNTCLGCLRCATRCPSHASIGELLFSQKTPPIYTRQAMRTWASNYNRFERYTRFFGRIGTPAARLLLGRDIPKIRRAPLVLDECMEQNPDAMNVAVFVGCASALFDDQVAEAMIRVLAKSGFNVFIPEQQCCGLPMIEEGLYDLVKDTARKNVAAFADERYDAIVTSCASCTMMLKKFEELLSEDELGDAAARVSSITYDIGEFLAKHLDDSILSGKKLDIRAAYHNPCHLAAAGVGNGGGILAKVVSEFVELDDGCCGGAGTYSFLHSDLSMKVFERKLDDIRKIDPDVIVTTCPSCELQFRHGLSRNGVDCEVRNIVEILDRYYNENRV</sequence>
<dbReference type="Gene3D" id="1.10.1060.10">
    <property type="entry name" value="Alpha-helical ferredoxin"/>
    <property type="match status" value="1"/>
</dbReference>
<dbReference type="InterPro" id="IPR017896">
    <property type="entry name" value="4Fe4S_Fe-S-bd"/>
</dbReference>
<dbReference type="GO" id="GO:0051536">
    <property type="term" value="F:iron-sulfur cluster binding"/>
    <property type="evidence" value="ECO:0007669"/>
    <property type="project" value="InterPro"/>
</dbReference>
<accession>A0A7G9YMI6</accession>
<keyword evidence="5" id="KW-0809">Transit peptide</keyword>
<dbReference type="Gene3D" id="3.30.465.10">
    <property type="match status" value="1"/>
</dbReference>
<feature type="domain" description="4Fe-4S ferredoxin-type" evidence="8">
    <location>
        <begin position="543"/>
        <end position="573"/>
    </location>
</feature>
<dbReference type="PROSITE" id="PS51379">
    <property type="entry name" value="4FE4S_FER_2"/>
    <property type="match status" value="1"/>
</dbReference>
<dbReference type="InterPro" id="IPR016164">
    <property type="entry name" value="FAD-linked_Oxase-like_C"/>
</dbReference>
<dbReference type="InterPro" id="IPR009051">
    <property type="entry name" value="Helical_ferredxn"/>
</dbReference>
<dbReference type="Gene3D" id="3.30.70.2740">
    <property type="match status" value="1"/>
</dbReference>
<dbReference type="AlphaFoldDB" id="A0A7G9YMI6"/>
<evidence type="ECO:0000259" key="9">
    <source>
        <dbReference type="PROSITE" id="PS51387"/>
    </source>
</evidence>
<dbReference type="GO" id="GO:0071949">
    <property type="term" value="F:FAD binding"/>
    <property type="evidence" value="ECO:0007669"/>
    <property type="project" value="InterPro"/>
</dbReference>
<dbReference type="EMBL" id="MT631374">
    <property type="protein sequence ID" value="QNO49220.1"/>
    <property type="molecule type" value="Genomic_DNA"/>
</dbReference>
<name>A0A7G9YMI6_9EURY</name>
<dbReference type="Pfam" id="PF02754">
    <property type="entry name" value="CCG"/>
    <property type="match status" value="2"/>
</dbReference>
<evidence type="ECO:0000313" key="11">
    <source>
        <dbReference type="EMBL" id="QNO49246.1"/>
    </source>
</evidence>
<dbReference type="PROSITE" id="PS51387">
    <property type="entry name" value="FAD_PCMH"/>
    <property type="match status" value="1"/>
</dbReference>
<dbReference type="Pfam" id="PF01565">
    <property type="entry name" value="FAD_binding_4"/>
    <property type="match status" value="1"/>
</dbReference>
<dbReference type="Pfam" id="PF13183">
    <property type="entry name" value="Fer4_8"/>
    <property type="match status" value="1"/>
</dbReference>
<dbReference type="InterPro" id="IPR017900">
    <property type="entry name" value="4Fe4S_Fe_S_CS"/>
</dbReference>
<dbReference type="InterPro" id="IPR036318">
    <property type="entry name" value="FAD-bd_PCMH-like_sf"/>
</dbReference>
<evidence type="ECO:0000256" key="2">
    <source>
        <dbReference type="ARBA" id="ARBA00008000"/>
    </source>
</evidence>
<evidence type="ECO:0000313" key="10">
    <source>
        <dbReference type="EMBL" id="QNO49220.1"/>
    </source>
</evidence>
<dbReference type="SUPFAM" id="SSF56176">
    <property type="entry name" value="FAD-binding/transporter-associated domain-like"/>
    <property type="match status" value="1"/>
</dbReference>
<dbReference type="InterPro" id="IPR004017">
    <property type="entry name" value="Cys_rich_dom"/>
</dbReference>
<evidence type="ECO:0000256" key="5">
    <source>
        <dbReference type="ARBA" id="ARBA00022946"/>
    </source>
</evidence>
<dbReference type="GO" id="GO:0008720">
    <property type="term" value="F:D-lactate dehydrogenase (NAD+) activity"/>
    <property type="evidence" value="ECO:0007669"/>
    <property type="project" value="TreeGrafter"/>
</dbReference>
<dbReference type="InterPro" id="IPR016171">
    <property type="entry name" value="Vanillyl_alc_oxidase_C-sub2"/>
</dbReference>
<dbReference type="EMBL" id="MT631375">
    <property type="protein sequence ID" value="QNO49246.1"/>
    <property type="molecule type" value="Genomic_DNA"/>
</dbReference>
<dbReference type="PANTHER" id="PTHR11748:SF111">
    <property type="entry name" value="D-LACTATE DEHYDROGENASE, MITOCHONDRIAL-RELATED"/>
    <property type="match status" value="1"/>
</dbReference>
<organism evidence="10">
    <name type="scientific">Candidatus Methanogaster sp. ANME-2c ERB4</name>
    <dbReference type="NCBI Taxonomy" id="2759911"/>
    <lineage>
        <taxon>Archaea</taxon>
        <taxon>Methanobacteriati</taxon>
        <taxon>Methanobacteriota</taxon>
        <taxon>Stenosarchaea group</taxon>
        <taxon>Methanomicrobia</taxon>
        <taxon>Methanosarcinales</taxon>
        <taxon>ANME-2 cluster</taxon>
        <taxon>Candidatus Methanogasteraceae</taxon>
        <taxon>Candidatus Methanogaster</taxon>
    </lineage>
</organism>
<comment type="similarity">
    <text evidence="2">Belongs to the FAD-binding oxidoreductase/transferase type 4 family.</text>
</comment>
<keyword evidence="3" id="KW-0285">Flavoprotein</keyword>
<dbReference type="InterPro" id="IPR016166">
    <property type="entry name" value="FAD-bd_PCMH"/>
</dbReference>
<dbReference type="SUPFAM" id="SSF55103">
    <property type="entry name" value="FAD-linked oxidases, C-terminal domain"/>
    <property type="match status" value="1"/>
</dbReference>
<evidence type="ECO:0000256" key="1">
    <source>
        <dbReference type="ARBA" id="ARBA00001974"/>
    </source>
</evidence>
<keyword evidence="4" id="KW-0274">FAD</keyword>
<dbReference type="SUPFAM" id="SSF46548">
    <property type="entry name" value="alpha-helical ferredoxin"/>
    <property type="match status" value="1"/>
</dbReference>
<dbReference type="Gene3D" id="1.10.45.10">
    <property type="entry name" value="Vanillyl-alcohol Oxidase, Chain A, domain 4"/>
    <property type="match status" value="1"/>
</dbReference>
<dbReference type="PROSITE" id="PS00198">
    <property type="entry name" value="4FE4S_FER_1"/>
    <property type="match status" value="2"/>
</dbReference>
<gene>
    <name evidence="10" type="primary">lutA</name>
    <name evidence="10" type="ORF">DHJJDJHP_00027</name>
    <name evidence="11" type="ORF">LDNCKMAD_00011</name>
</gene>
<reference evidence="10" key="1">
    <citation type="submission" date="2020-06" db="EMBL/GenBank/DDBJ databases">
        <title>Unique genomic features of the anaerobic methanotrophic archaea.</title>
        <authorList>
            <person name="Chadwick G.L."/>
            <person name="Skennerton C.T."/>
            <person name="Laso-Perez R."/>
            <person name="Leu A.O."/>
            <person name="Speth D.R."/>
            <person name="Yu H."/>
            <person name="Morgan-Lang C."/>
            <person name="Hatzenpichler R."/>
            <person name="Goudeau D."/>
            <person name="Malmstrom R."/>
            <person name="Brazelton W.J."/>
            <person name="Woyke T."/>
            <person name="Hallam S.J."/>
            <person name="Tyson G.W."/>
            <person name="Wegener G."/>
            <person name="Boetius A."/>
            <person name="Orphan V."/>
        </authorList>
    </citation>
    <scope>NUCLEOTIDE SEQUENCE</scope>
</reference>
<dbReference type="InterPro" id="IPR004113">
    <property type="entry name" value="FAD-bd_oxidored_4_C"/>
</dbReference>
<dbReference type="Pfam" id="PF02913">
    <property type="entry name" value="FAD-oxidase_C"/>
    <property type="match status" value="1"/>
</dbReference>
<comment type="cofactor">
    <cofactor evidence="1">
        <name>FAD</name>
        <dbReference type="ChEBI" id="CHEBI:57692"/>
    </cofactor>
</comment>
<dbReference type="InterPro" id="IPR006094">
    <property type="entry name" value="Oxid_FAD_bind_N"/>
</dbReference>
<dbReference type="EC" id="1.1.2.4" evidence="7"/>
<dbReference type="GO" id="GO:0004458">
    <property type="term" value="F:D-lactate dehydrogenase (cytochrome) activity"/>
    <property type="evidence" value="ECO:0007669"/>
    <property type="project" value="UniProtKB-EC"/>
</dbReference>
<dbReference type="InterPro" id="IPR016169">
    <property type="entry name" value="FAD-bd_PCMH_sub2"/>
</dbReference>
<evidence type="ECO:0000256" key="7">
    <source>
        <dbReference type="ARBA" id="ARBA00038897"/>
    </source>
</evidence>
<feature type="domain" description="FAD-binding PCMH-type" evidence="9">
    <location>
        <begin position="62"/>
        <end position="287"/>
    </location>
</feature>
<proteinExistence type="inferred from homology"/>